<feature type="region of interest" description="Disordered" evidence="3">
    <location>
        <begin position="353"/>
        <end position="373"/>
    </location>
</feature>
<dbReference type="SUPFAM" id="SSF52058">
    <property type="entry name" value="L domain-like"/>
    <property type="match status" value="1"/>
</dbReference>
<feature type="compositionally biased region" description="Low complexity" evidence="3">
    <location>
        <begin position="108"/>
        <end position="128"/>
    </location>
</feature>
<dbReference type="PANTHER" id="PTHR18849:SF0">
    <property type="entry name" value="CILIA- AND FLAGELLA-ASSOCIATED PROTEIN 410-RELATED"/>
    <property type="match status" value="1"/>
</dbReference>
<evidence type="ECO:0008006" key="6">
    <source>
        <dbReference type="Google" id="ProtNLM"/>
    </source>
</evidence>
<accession>A0AAD5SUH4</accession>
<evidence type="ECO:0000313" key="5">
    <source>
        <dbReference type="Proteomes" id="UP001211907"/>
    </source>
</evidence>
<reference evidence="4" key="1">
    <citation type="submission" date="2020-05" db="EMBL/GenBank/DDBJ databases">
        <title>Phylogenomic resolution of chytrid fungi.</title>
        <authorList>
            <person name="Stajich J.E."/>
            <person name="Amses K."/>
            <person name="Simmons R."/>
            <person name="Seto K."/>
            <person name="Myers J."/>
            <person name="Bonds A."/>
            <person name="Quandt C.A."/>
            <person name="Barry K."/>
            <person name="Liu P."/>
            <person name="Grigoriev I."/>
            <person name="Longcore J.E."/>
            <person name="James T.Y."/>
        </authorList>
    </citation>
    <scope>NUCLEOTIDE SEQUENCE</scope>
    <source>
        <strain evidence="4">JEL0513</strain>
    </source>
</reference>
<keyword evidence="1" id="KW-0433">Leucine-rich repeat</keyword>
<gene>
    <name evidence="4" type="ORF">HK100_005145</name>
</gene>
<feature type="region of interest" description="Disordered" evidence="3">
    <location>
        <begin position="190"/>
        <end position="227"/>
    </location>
</feature>
<evidence type="ECO:0000256" key="3">
    <source>
        <dbReference type="SAM" id="MobiDB-lite"/>
    </source>
</evidence>
<protein>
    <recommendedName>
        <fullName evidence="6">Leucine-rich repeat-containing protein</fullName>
    </recommendedName>
</protein>
<dbReference type="PANTHER" id="PTHR18849">
    <property type="entry name" value="LEUCINE RICH REPEAT PROTEIN"/>
    <property type="match status" value="1"/>
</dbReference>
<feature type="non-terminal residue" evidence="4">
    <location>
        <position position="1"/>
    </location>
</feature>
<feature type="compositionally biased region" description="Basic and acidic residues" evidence="3">
    <location>
        <begin position="360"/>
        <end position="373"/>
    </location>
</feature>
<evidence type="ECO:0000256" key="2">
    <source>
        <dbReference type="ARBA" id="ARBA00022737"/>
    </source>
</evidence>
<keyword evidence="2" id="KW-0677">Repeat</keyword>
<feature type="compositionally biased region" description="Basic and acidic residues" evidence="3">
    <location>
        <begin position="95"/>
        <end position="105"/>
    </location>
</feature>
<evidence type="ECO:0000256" key="1">
    <source>
        <dbReference type="ARBA" id="ARBA00022614"/>
    </source>
</evidence>
<dbReference type="EMBL" id="JADGJH010002439">
    <property type="protein sequence ID" value="KAJ3098220.1"/>
    <property type="molecule type" value="Genomic_DNA"/>
</dbReference>
<dbReference type="Gene3D" id="3.80.10.10">
    <property type="entry name" value="Ribonuclease Inhibitor"/>
    <property type="match status" value="1"/>
</dbReference>
<evidence type="ECO:0000313" key="4">
    <source>
        <dbReference type="EMBL" id="KAJ3098220.1"/>
    </source>
</evidence>
<sequence length="528" mass="60398">NLTDVSCLTRLPQLEVVSLPVNRISDLSAFSALDNLNELYLRKNEISDPRQLMYLVQLPLTHLWISENPICEKIPNYRVNMIRLFPKLSKLDDKEITDRERRDAAKLSQNSSPTSSSMPSSNSVSPQTVELPKNFGQQPSLVFNKQANNSSDNDGDTESTRVFERYQQQQQHELEQLQQQLQQTRKLVSRQSQIQSQSNVSKEQKQYLNFRPSNERNNEPTSSDEEELRLQMELLRLKRQRRRTVDPPVSKFNIAQENDRPIKSRAQDDHVIGQGLNGALYSPPTQKNAKPSYTSKIVAEKQFQDHLNVQRGGAAAVVQMPIDRNYSNTRKKAFEASSSSQTRIAGAGATLQPRNNFSTDFRRRGVGDDGNDGPRREHVFGAGARVNIVDAVSQDYRMKTVDFRPSLREEQHITGAIMAVENRADFHNPRIGQLKYSNLHVVGSGVKVVADEDFEDFPVIEVTNQSKFLKENHQQQFDMDRMVRPKPDWSQEQQSKNNLLQAAFSIVRDLDRQSLQVLSREINQMLEI</sequence>
<name>A0AAD5SUH4_9FUNG</name>
<comment type="caution">
    <text evidence="4">The sequence shown here is derived from an EMBL/GenBank/DDBJ whole genome shotgun (WGS) entry which is preliminary data.</text>
</comment>
<keyword evidence="5" id="KW-1185">Reference proteome</keyword>
<dbReference type="InterPro" id="IPR032675">
    <property type="entry name" value="LRR_dom_sf"/>
</dbReference>
<organism evidence="4 5">
    <name type="scientific">Physocladia obscura</name>
    <dbReference type="NCBI Taxonomy" id="109957"/>
    <lineage>
        <taxon>Eukaryota</taxon>
        <taxon>Fungi</taxon>
        <taxon>Fungi incertae sedis</taxon>
        <taxon>Chytridiomycota</taxon>
        <taxon>Chytridiomycota incertae sedis</taxon>
        <taxon>Chytridiomycetes</taxon>
        <taxon>Chytridiales</taxon>
        <taxon>Chytriomycetaceae</taxon>
        <taxon>Physocladia</taxon>
    </lineage>
</organism>
<proteinExistence type="predicted"/>
<dbReference type="AlphaFoldDB" id="A0AAD5SUH4"/>
<dbReference type="Proteomes" id="UP001211907">
    <property type="component" value="Unassembled WGS sequence"/>
</dbReference>
<feature type="compositionally biased region" description="Polar residues" evidence="3">
    <location>
        <begin position="190"/>
        <end position="201"/>
    </location>
</feature>
<feature type="region of interest" description="Disordered" evidence="3">
    <location>
        <begin position="95"/>
        <end position="134"/>
    </location>
</feature>